<dbReference type="STRING" id="1850246.LPB138_09330"/>
<dbReference type="EMBL" id="CP017478">
    <property type="protein sequence ID" value="AOW20861.1"/>
    <property type="molecule type" value="Genomic_DNA"/>
</dbReference>
<evidence type="ECO:0000313" key="1">
    <source>
        <dbReference type="EMBL" id="AOW20861.1"/>
    </source>
</evidence>
<dbReference type="InterPro" id="IPR019850">
    <property type="entry name" value="GldD-like"/>
</dbReference>
<keyword evidence="1" id="KW-0449">Lipoprotein</keyword>
<evidence type="ECO:0000313" key="2">
    <source>
        <dbReference type="Proteomes" id="UP000176050"/>
    </source>
</evidence>
<name>A0A1D8P8J0_9FLAO</name>
<dbReference type="Pfam" id="PF25593">
    <property type="entry name" value="GldD_lipo"/>
    <property type="match status" value="1"/>
</dbReference>
<dbReference type="PROSITE" id="PS51257">
    <property type="entry name" value="PROKAR_LIPOPROTEIN"/>
    <property type="match status" value="1"/>
</dbReference>
<accession>A0A1D8P8J0</accession>
<dbReference type="AlphaFoldDB" id="A0A1D8P8J0"/>
<dbReference type="KEGG" id="lul:LPB138_09330"/>
<reference evidence="1 2" key="1">
    <citation type="submission" date="2016-10" db="EMBL/GenBank/DDBJ databases">
        <title>Lutibacter sp. LPB0138, isolated from marine gastropod.</title>
        <authorList>
            <person name="Kim E."/>
            <person name="Yi H."/>
        </authorList>
    </citation>
    <scope>NUCLEOTIDE SEQUENCE [LARGE SCALE GENOMIC DNA]</scope>
    <source>
        <strain evidence="1 2">LPB0138</strain>
    </source>
</reference>
<organism evidence="1 2">
    <name type="scientific">Urechidicola croceus</name>
    <dbReference type="NCBI Taxonomy" id="1850246"/>
    <lineage>
        <taxon>Bacteria</taxon>
        <taxon>Pseudomonadati</taxon>
        <taxon>Bacteroidota</taxon>
        <taxon>Flavobacteriia</taxon>
        <taxon>Flavobacteriales</taxon>
        <taxon>Flavobacteriaceae</taxon>
        <taxon>Urechidicola</taxon>
    </lineage>
</organism>
<sequence>MKMKFRFLLILFVPILLISCDNEILPKPKGFLRLEYPEASYQKIENGCPYSIEISNESMIIFENNCWAKINYPKLNATIHLTFRDITNNLNSALQDVEKLTFEHTIKADAINSQPFENKSKKIYGKLITVEGDVASNRQFYVTDSIKNLLYGTLYFKVKPNYDSILPTINYLEKDIKNIMESVEWKN</sequence>
<dbReference type="Proteomes" id="UP000176050">
    <property type="component" value="Chromosome"/>
</dbReference>
<dbReference type="NCBIfam" id="TIGR03512">
    <property type="entry name" value="GldD_lipo"/>
    <property type="match status" value="1"/>
</dbReference>
<protein>
    <submittedName>
        <fullName evidence="1">Gliding motility lipoprotein GldD</fullName>
    </submittedName>
</protein>
<proteinExistence type="predicted"/>
<keyword evidence="2" id="KW-1185">Reference proteome</keyword>
<gene>
    <name evidence="1" type="ORF">LPB138_09330</name>
</gene>